<dbReference type="PANTHER" id="PTHR45685">
    <property type="entry name" value="HELICASE SRCAP-RELATED"/>
    <property type="match status" value="1"/>
</dbReference>
<dbReference type="GO" id="GO:0004386">
    <property type="term" value="F:helicase activity"/>
    <property type="evidence" value="ECO:0007669"/>
    <property type="project" value="UniProtKB-KW"/>
</dbReference>
<dbReference type="GO" id="GO:0005524">
    <property type="term" value="F:ATP binding"/>
    <property type="evidence" value="ECO:0007669"/>
    <property type="project" value="UniProtKB-KW"/>
</dbReference>
<feature type="compositionally biased region" description="Acidic residues" evidence="5">
    <location>
        <begin position="100"/>
        <end position="116"/>
    </location>
</feature>
<dbReference type="GO" id="GO:0016887">
    <property type="term" value="F:ATP hydrolysis activity"/>
    <property type="evidence" value="ECO:0007669"/>
    <property type="project" value="TreeGrafter"/>
</dbReference>
<proteinExistence type="predicted"/>
<evidence type="ECO:0000256" key="2">
    <source>
        <dbReference type="ARBA" id="ARBA00022741"/>
    </source>
</evidence>
<dbReference type="GO" id="GO:0003677">
    <property type="term" value="F:DNA binding"/>
    <property type="evidence" value="ECO:0007669"/>
    <property type="project" value="UniProtKB-KW"/>
</dbReference>
<dbReference type="GO" id="GO:0000812">
    <property type="term" value="C:Swr1 complex"/>
    <property type="evidence" value="ECO:0007669"/>
    <property type="project" value="TreeGrafter"/>
</dbReference>
<dbReference type="Proteomes" id="UP000054047">
    <property type="component" value="Unassembled WGS sequence"/>
</dbReference>
<dbReference type="GO" id="GO:0006338">
    <property type="term" value="P:chromatin remodeling"/>
    <property type="evidence" value="ECO:0007669"/>
    <property type="project" value="TreeGrafter"/>
</dbReference>
<evidence type="ECO:0000256" key="1">
    <source>
        <dbReference type="ARBA" id="ARBA00004123"/>
    </source>
</evidence>
<name>A0A0C2FMK2_9BILA</name>
<evidence type="ECO:0000313" key="6">
    <source>
        <dbReference type="EMBL" id="KIH49815.1"/>
    </source>
</evidence>
<feature type="region of interest" description="Disordered" evidence="5">
    <location>
        <begin position="18"/>
        <end position="131"/>
    </location>
</feature>
<dbReference type="Gene3D" id="3.40.50.10810">
    <property type="entry name" value="Tandem AAA-ATPase domain"/>
    <property type="match status" value="1"/>
</dbReference>
<dbReference type="EMBL" id="KN751842">
    <property type="protein sequence ID" value="KIH49815.1"/>
    <property type="molecule type" value="Genomic_DNA"/>
</dbReference>
<dbReference type="InterPro" id="IPR038718">
    <property type="entry name" value="SNF2-like_sf"/>
</dbReference>
<evidence type="ECO:0000256" key="3">
    <source>
        <dbReference type="ARBA" id="ARBA00022806"/>
    </source>
</evidence>
<keyword evidence="2" id="KW-0547">Nucleotide-binding</keyword>
<keyword evidence="4" id="KW-0067">ATP-binding</keyword>
<dbReference type="InterPro" id="IPR050520">
    <property type="entry name" value="INO80/SWR1_helicase"/>
</dbReference>
<reference evidence="6 7" key="1">
    <citation type="submission" date="2013-12" db="EMBL/GenBank/DDBJ databases">
        <title>Draft genome of the parsitic nematode Ancylostoma duodenale.</title>
        <authorList>
            <person name="Mitreva M."/>
        </authorList>
    </citation>
    <scope>NUCLEOTIDE SEQUENCE [LARGE SCALE GENOMIC DNA]</scope>
    <source>
        <strain evidence="6 7">Zhejiang</strain>
    </source>
</reference>
<sequence>MDDLLASLPPEYLASLGLQLPSSNTAPSAESPADSEAEDDDKTLEEIQLAAKARKASEEGSEESKAKRPKLEEASDEDSNGGKSNDVPVPTPSTDKNKNEEDEEMSVDEEDSEPVEDQNGSLEGNGDGRGMLESVDYAKLNSVNSDERQQELANIAEAALKFQPKGFTLETTQVKTAVPFLVRGTLREYQMVGLDWLVTLYEKNLNGILADEMDDDADFCASESESDDEVTIEREEAAMKERHEDVKEEVSALNKDADQDMDDLLASSRHLFFHIFMAFFHSSLFTFDGDFIIRFRLARTEIGIII</sequence>
<evidence type="ECO:0000313" key="7">
    <source>
        <dbReference type="Proteomes" id="UP000054047"/>
    </source>
</evidence>
<keyword evidence="7" id="KW-1185">Reference proteome</keyword>
<organism evidence="6 7">
    <name type="scientific">Ancylostoma duodenale</name>
    <dbReference type="NCBI Taxonomy" id="51022"/>
    <lineage>
        <taxon>Eukaryota</taxon>
        <taxon>Metazoa</taxon>
        <taxon>Ecdysozoa</taxon>
        <taxon>Nematoda</taxon>
        <taxon>Chromadorea</taxon>
        <taxon>Rhabditida</taxon>
        <taxon>Rhabditina</taxon>
        <taxon>Rhabditomorpha</taxon>
        <taxon>Strongyloidea</taxon>
        <taxon>Ancylostomatidae</taxon>
        <taxon>Ancylostomatinae</taxon>
        <taxon>Ancylostoma</taxon>
    </lineage>
</organism>
<accession>A0A0C2FMK2</accession>
<evidence type="ECO:0000256" key="4">
    <source>
        <dbReference type="ARBA" id="ARBA00022840"/>
    </source>
</evidence>
<dbReference type="OrthoDB" id="5877396at2759"/>
<feature type="compositionally biased region" description="Acidic residues" evidence="5">
    <location>
        <begin position="33"/>
        <end position="43"/>
    </location>
</feature>
<keyword evidence="3" id="KW-0347">Helicase</keyword>
<gene>
    <name evidence="6" type="ORF">ANCDUO_20109</name>
</gene>
<evidence type="ECO:0000256" key="5">
    <source>
        <dbReference type="SAM" id="MobiDB-lite"/>
    </source>
</evidence>
<comment type="subcellular location">
    <subcellularLocation>
        <location evidence="1">Nucleus</location>
    </subcellularLocation>
</comment>
<dbReference type="GO" id="GO:0042393">
    <property type="term" value="F:histone binding"/>
    <property type="evidence" value="ECO:0007669"/>
    <property type="project" value="TreeGrafter"/>
</dbReference>
<dbReference type="PANTHER" id="PTHR45685:SF1">
    <property type="entry name" value="HELICASE SRCAP"/>
    <property type="match status" value="1"/>
</dbReference>
<dbReference type="AlphaFoldDB" id="A0A0C2FMK2"/>
<protein>
    <submittedName>
        <fullName evidence="6">Uncharacterized protein</fullName>
    </submittedName>
</protein>
<feature type="compositionally biased region" description="Basic and acidic residues" evidence="5">
    <location>
        <begin position="55"/>
        <end position="73"/>
    </location>
</feature>
<keyword evidence="3" id="KW-0378">Hydrolase</keyword>